<dbReference type="PANTHER" id="PTHR37431">
    <property type="entry name" value="PROTEIN CBG06927"/>
    <property type="match status" value="1"/>
</dbReference>
<dbReference type="WBParaSite" id="PgB17_g030_t01">
    <property type="protein sequence ID" value="PgB17_g030_t01"/>
    <property type="gene ID" value="PgB17_g030"/>
</dbReference>
<sequence>MDFLIITTLIMLAILRAQSRTVSVSSKCDLESDHTKLGRCLRPWLDLWEMIRVREAHAADIVFPVPFYSRESVLLLCGAYVKSGEECMASKVMEQCHSNEMVVFVQSHMRYFCGKNAQIALTSFDCIKRALSSQRRCLHFIEGVPLPTHQIGKCTGMRKFFDCVRSDVAKKCGINGHSILVDAITAFGCELSSDVVEEAAKYIAKLNVTGQFTEIAGKKYIRSELATIVPLLDNDQSGVETVTYLYEIPAISTRGPGILLATDYQAQRSIGAAPPINFEERITMDALMRKYFADDKLVGEYRRTPVRKTDALDYIEGNTFLDSDPDVEIAFDEDSQQIQQQRTLSVSNEHCDEKSQSRLAQCYSPLIKRWEAIRQQSTMFDDVLFPLFNYSSEEVKDICEMLEATLEHCLSSQLLNNCQHNELVELMDQQLGVICSQITPNGLTESYICLRSVLFSNQECFALIPGRNLPGMRKKRKCEHMPQFYSCMQEEVKRRCGAESHEVFVNIIHNYGCPLKITETVVPAEEFSSNNFNEISAKQGSLKQQGEGSNERLSVRKRARDIKILEGELFSYVLSAECTQDIRDKARICVAPLMRTWIHLREQRPELSQISFPMYSYTRTELLELCDGYANLFLCAGFDSITRCLNDELVRFARDHLGYICSPQNIERFMKKHDCLMQLDMLNVDSCRQFIEGVAEPSKDQRKCRGVKQYYECMKPNILRHCDAETLSEFEQSVEEFGCHI</sequence>
<evidence type="ECO:0000313" key="2">
    <source>
        <dbReference type="Proteomes" id="UP000887569"/>
    </source>
</evidence>
<keyword evidence="2" id="KW-1185">Reference proteome</keyword>
<name>A0A914ZUP8_PARUN</name>
<evidence type="ECO:0000313" key="3">
    <source>
        <dbReference type="WBParaSite" id="PgB17_g030_t01"/>
    </source>
</evidence>
<protein>
    <submittedName>
        <fullName evidence="3">DUF19 domain-containing protein</fullName>
    </submittedName>
</protein>
<feature type="chain" id="PRO_5038091858" evidence="1">
    <location>
        <begin position="20"/>
        <end position="741"/>
    </location>
</feature>
<feature type="signal peptide" evidence="1">
    <location>
        <begin position="1"/>
        <end position="19"/>
    </location>
</feature>
<reference evidence="3" key="1">
    <citation type="submission" date="2022-11" db="UniProtKB">
        <authorList>
            <consortium name="WormBaseParasite"/>
        </authorList>
    </citation>
    <scope>IDENTIFICATION</scope>
</reference>
<organism evidence="2 3">
    <name type="scientific">Parascaris univalens</name>
    <name type="common">Nematode worm</name>
    <dbReference type="NCBI Taxonomy" id="6257"/>
    <lineage>
        <taxon>Eukaryota</taxon>
        <taxon>Metazoa</taxon>
        <taxon>Ecdysozoa</taxon>
        <taxon>Nematoda</taxon>
        <taxon>Chromadorea</taxon>
        <taxon>Rhabditida</taxon>
        <taxon>Spirurina</taxon>
        <taxon>Ascaridomorpha</taxon>
        <taxon>Ascaridoidea</taxon>
        <taxon>Ascarididae</taxon>
        <taxon>Parascaris</taxon>
    </lineage>
</organism>
<dbReference type="AlphaFoldDB" id="A0A914ZUP8"/>
<keyword evidence="1" id="KW-0732">Signal</keyword>
<evidence type="ECO:0000256" key="1">
    <source>
        <dbReference type="SAM" id="SignalP"/>
    </source>
</evidence>
<dbReference type="PANTHER" id="PTHR37431:SF3">
    <property type="entry name" value="DUF19 DOMAIN-CONTAINING PROTEIN"/>
    <property type="match status" value="1"/>
</dbReference>
<proteinExistence type="predicted"/>
<dbReference type="Proteomes" id="UP000887569">
    <property type="component" value="Unplaced"/>
</dbReference>
<accession>A0A914ZUP8</accession>